<name>A0A4U0XNV3_9PEZI</name>
<gene>
    <name evidence="1" type="ORF">B0A49_03506</name>
</gene>
<dbReference type="OrthoDB" id="408631at2759"/>
<evidence type="ECO:0000313" key="1">
    <source>
        <dbReference type="EMBL" id="TKA77268.1"/>
    </source>
</evidence>
<dbReference type="Proteomes" id="UP000308768">
    <property type="component" value="Unassembled WGS sequence"/>
</dbReference>
<organism evidence="1 2">
    <name type="scientific">Cryomyces minteri</name>
    <dbReference type="NCBI Taxonomy" id="331657"/>
    <lineage>
        <taxon>Eukaryota</taxon>
        <taxon>Fungi</taxon>
        <taxon>Dikarya</taxon>
        <taxon>Ascomycota</taxon>
        <taxon>Pezizomycotina</taxon>
        <taxon>Dothideomycetes</taxon>
        <taxon>Dothideomycetes incertae sedis</taxon>
        <taxon>Cryomyces</taxon>
    </lineage>
</organism>
<sequence>MSHLVKSLRLPFVSGCITINVDYRKGPVEQLPTALKNAEDALAAVLDKDRKSEAAKVLRGEIERRVAAQKNRLAGSSSIILDSERLFGSGFLAAQSEEWIEKMRPQGQERQLEVVRAEGMKHGWTQFPETLIRADEIREKRRVFRWALGFVTEGSQAR</sequence>
<keyword evidence="2" id="KW-1185">Reference proteome</keyword>
<comment type="caution">
    <text evidence="1">The sequence shown here is derived from an EMBL/GenBank/DDBJ whole genome shotgun (WGS) entry which is preliminary data.</text>
</comment>
<dbReference type="STRING" id="331657.A0A4U0XNV3"/>
<dbReference type="EMBL" id="NAJN01000196">
    <property type="protein sequence ID" value="TKA77268.1"/>
    <property type="molecule type" value="Genomic_DNA"/>
</dbReference>
<protein>
    <submittedName>
        <fullName evidence="1">Uncharacterized protein</fullName>
    </submittedName>
</protein>
<accession>A0A4U0XNV3</accession>
<evidence type="ECO:0000313" key="2">
    <source>
        <dbReference type="Proteomes" id="UP000308768"/>
    </source>
</evidence>
<proteinExistence type="predicted"/>
<dbReference type="AlphaFoldDB" id="A0A4U0XNV3"/>
<reference evidence="1 2" key="1">
    <citation type="submission" date="2017-03" db="EMBL/GenBank/DDBJ databases">
        <title>Genomes of endolithic fungi from Antarctica.</title>
        <authorList>
            <person name="Coleine C."/>
            <person name="Masonjones S."/>
            <person name="Stajich J.E."/>
        </authorList>
    </citation>
    <scope>NUCLEOTIDE SEQUENCE [LARGE SCALE GENOMIC DNA]</scope>
    <source>
        <strain evidence="1 2">CCFEE 5187</strain>
    </source>
</reference>